<keyword evidence="2" id="KW-0808">Transferase</keyword>
<keyword evidence="2" id="KW-0328">Glycosyltransferase</keyword>
<evidence type="ECO:0000313" key="2">
    <source>
        <dbReference type="EMBL" id="MFD2309458.1"/>
    </source>
</evidence>
<reference evidence="3" key="1">
    <citation type="journal article" date="2019" name="Int. J. Syst. Evol. Microbiol.">
        <title>The Global Catalogue of Microorganisms (GCM) 10K type strain sequencing project: providing services to taxonomists for standard genome sequencing and annotation.</title>
        <authorList>
            <consortium name="The Broad Institute Genomics Platform"/>
            <consortium name="The Broad Institute Genome Sequencing Center for Infectious Disease"/>
            <person name="Wu L."/>
            <person name="Ma J."/>
        </authorList>
    </citation>
    <scope>NUCLEOTIDE SEQUENCE [LARGE SCALE GENOMIC DNA]</scope>
    <source>
        <strain evidence="3">KCTC 12848</strain>
    </source>
</reference>
<protein>
    <submittedName>
        <fullName evidence="2">Glycosyltransferase</fullName>
        <ecNumber evidence="2">2.4.-.-</ecNumber>
    </submittedName>
</protein>
<dbReference type="GO" id="GO:0016757">
    <property type="term" value="F:glycosyltransferase activity"/>
    <property type="evidence" value="ECO:0007669"/>
    <property type="project" value="UniProtKB-KW"/>
</dbReference>
<dbReference type="Proteomes" id="UP001597425">
    <property type="component" value="Unassembled WGS sequence"/>
</dbReference>
<keyword evidence="3" id="KW-1185">Reference proteome</keyword>
<dbReference type="EC" id="2.4.-.-" evidence="2"/>
<organism evidence="2 3">
    <name type="scientific">Microbulbifer halophilus</name>
    <dbReference type="NCBI Taxonomy" id="453963"/>
    <lineage>
        <taxon>Bacteria</taxon>
        <taxon>Pseudomonadati</taxon>
        <taxon>Pseudomonadota</taxon>
        <taxon>Gammaproteobacteria</taxon>
        <taxon>Cellvibrionales</taxon>
        <taxon>Microbulbiferaceae</taxon>
        <taxon>Microbulbifer</taxon>
    </lineage>
</organism>
<dbReference type="RefSeq" id="WP_265721771.1">
    <property type="nucleotide sequence ID" value="NZ_JAPIVK010000014.1"/>
</dbReference>
<gene>
    <name evidence="2" type="ORF">ACFSKX_03425</name>
</gene>
<dbReference type="InterPro" id="IPR055259">
    <property type="entry name" value="YkvP/CgeB_Glyco_trans-like"/>
</dbReference>
<name>A0ABW5E765_9GAMM</name>
<proteinExistence type="predicted"/>
<comment type="caution">
    <text evidence="2">The sequence shown here is derived from an EMBL/GenBank/DDBJ whole genome shotgun (WGS) entry which is preliminary data.</text>
</comment>
<feature type="domain" description="Spore protein YkvP/CgeB glycosyl transferase-like" evidence="1">
    <location>
        <begin position="212"/>
        <end position="314"/>
    </location>
</feature>
<sequence>MRIIHVDNHQQRKYGHTSVSWALKLYTGLVRAGNNVLAFSDRDVAAYEAPLRIRELASRRKINRRLLQAVEAFEPDLVIFGHCDLIDNDTFSEIRRLRPQTVIAGCNNDPLFVPRNADSIARRCEIADAMFVSTGSSELAPYAGRRAKLHHMPNPVDPSVETADSSVHTDLPVDLLFCSKSQAHTERGQLVRDLKAQLPADFEFRTPGMFGQPALWGRDYDHILADSKMGLNLNRQEGYRWYSSARMAQMAGNGLLVFTHAAAHLEDFMPEETLVYFDSEAALLEQLREFHHDDDKRRHWAGRCREFFHREINNTLYARYIVESAMELPYSHDYVWARHPVQ</sequence>
<dbReference type="Pfam" id="PF13524">
    <property type="entry name" value="Glyco_trans_1_2"/>
    <property type="match status" value="1"/>
</dbReference>
<evidence type="ECO:0000313" key="3">
    <source>
        <dbReference type="Proteomes" id="UP001597425"/>
    </source>
</evidence>
<evidence type="ECO:0000259" key="1">
    <source>
        <dbReference type="Pfam" id="PF13524"/>
    </source>
</evidence>
<dbReference type="EMBL" id="JBHUJD010000003">
    <property type="protein sequence ID" value="MFD2309458.1"/>
    <property type="molecule type" value="Genomic_DNA"/>
</dbReference>
<accession>A0ABW5E765</accession>